<organism evidence="1 2">
    <name type="scientific">Cephalotrichum gorgonifer</name>
    <dbReference type="NCBI Taxonomy" id="2041049"/>
    <lineage>
        <taxon>Eukaryota</taxon>
        <taxon>Fungi</taxon>
        <taxon>Dikarya</taxon>
        <taxon>Ascomycota</taxon>
        <taxon>Pezizomycotina</taxon>
        <taxon>Sordariomycetes</taxon>
        <taxon>Hypocreomycetidae</taxon>
        <taxon>Microascales</taxon>
        <taxon>Microascaceae</taxon>
        <taxon>Cephalotrichum</taxon>
    </lineage>
</organism>
<dbReference type="Proteomes" id="UP001187682">
    <property type="component" value="Unassembled WGS sequence"/>
</dbReference>
<protein>
    <submittedName>
        <fullName evidence="1">Uncharacterized protein</fullName>
    </submittedName>
</protein>
<reference evidence="1" key="1">
    <citation type="submission" date="2018-03" db="EMBL/GenBank/DDBJ databases">
        <authorList>
            <person name="Guldener U."/>
        </authorList>
    </citation>
    <scope>NUCLEOTIDE SEQUENCE</scope>
</reference>
<name>A0AAE8MRK2_9PEZI</name>
<accession>A0AAE8MRK2</accession>
<keyword evidence="2" id="KW-1185">Reference proteome</keyword>
<sequence>MSAPHNGRSWAVFGISEFICHTKPPARCLSTLALHHSTEAMVDDT</sequence>
<comment type="caution">
    <text evidence="1">The sequence shown here is derived from an EMBL/GenBank/DDBJ whole genome shotgun (WGS) entry which is preliminary data.</text>
</comment>
<proteinExistence type="predicted"/>
<evidence type="ECO:0000313" key="2">
    <source>
        <dbReference type="Proteomes" id="UP001187682"/>
    </source>
</evidence>
<dbReference type="AlphaFoldDB" id="A0AAE8MRK2"/>
<evidence type="ECO:0000313" key="1">
    <source>
        <dbReference type="EMBL" id="SPN98527.1"/>
    </source>
</evidence>
<gene>
    <name evidence="1" type="ORF">DNG_01573</name>
</gene>
<dbReference type="EMBL" id="ONZQ02000002">
    <property type="protein sequence ID" value="SPN98527.1"/>
    <property type="molecule type" value="Genomic_DNA"/>
</dbReference>